<dbReference type="EMBL" id="JAHWGI010000219">
    <property type="protein sequence ID" value="KAK3911040.1"/>
    <property type="molecule type" value="Genomic_DNA"/>
</dbReference>
<evidence type="ECO:0000256" key="1">
    <source>
        <dbReference type="SAM" id="MobiDB-lite"/>
    </source>
</evidence>
<dbReference type="Gene3D" id="3.10.10.10">
    <property type="entry name" value="HIV Type 1 Reverse Transcriptase, subunit A, domain 1"/>
    <property type="match status" value="1"/>
</dbReference>
<dbReference type="GO" id="GO:0071897">
    <property type="term" value="P:DNA biosynthetic process"/>
    <property type="evidence" value="ECO:0007669"/>
    <property type="project" value="UniProtKB-ARBA"/>
</dbReference>
<evidence type="ECO:0000313" key="3">
    <source>
        <dbReference type="Proteomes" id="UP001219518"/>
    </source>
</evidence>
<evidence type="ECO:0000313" key="2">
    <source>
        <dbReference type="EMBL" id="KAK3911040.1"/>
    </source>
</evidence>
<dbReference type="Proteomes" id="UP001219518">
    <property type="component" value="Unassembled WGS sequence"/>
</dbReference>
<feature type="compositionally biased region" description="Basic residues" evidence="1">
    <location>
        <begin position="79"/>
        <end position="98"/>
    </location>
</feature>
<comment type="caution">
    <text evidence="2">The sequence shown here is derived from an EMBL/GenBank/DDBJ whole genome shotgun (WGS) entry which is preliminary data.</text>
</comment>
<feature type="region of interest" description="Disordered" evidence="1">
    <location>
        <begin position="29"/>
        <end position="121"/>
    </location>
</feature>
<dbReference type="InterPro" id="IPR043502">
    <property type="entry name" value="DNA/RNA_pol_sf"/>
</dbReference>
<feature type="compositionally biased region" description="Basic and acidic residues" evidence="1">
    <location>
        <begin position="29"/>
        <end position="58"/>
    </location>
</feature>
<organism evidence="2 3">
    <name type="scientific">Frankliniella fusca</name>
    <dbReference type="NCBI Taxonomy" id="407009"/>
    <lineage>
        <taxon>Eukaryota</taxon>
        <taxon>Metazoa</taxon>
        <taxon>Ecdysozoa</taxon>
        <taxon>Arthropoda</taxon>
        <taxon>Hexapoda</taxon>
        <taxon>Insecta</taxon>
        <taxon>Pterygota</taxon>
        <taxon>Neoptera</taxon>
        <taxon>Paraneoptera</taxon>
        <taxon>Thysanoptera</taxon>
        <taxon>Terebrantia</taxon>
        <taxon>Thripoidea</taxon>
        <taxon>Thripidae</taxon>
        <taxon>Frankliniella</taxon>
    </lineage>
</organism>
<protein>
    <submittedName>
        <fullName evidence="2">Retrovirus-related Pol polyprotein from transposon 412</fullName>
    </submittedName>
</protein>
<dbReference type="SUPFAM" id="SSF56672">
    <property type="entry name" value="DNA/RNA polymerases"/>
    <property type="match status" value="1"/>
</dbReference>
<sequence length="313" mass="36119">MESNPHFAQNEWNSGMGKDVEARWNELTRELNRRGPAKDVNKWKQRVREREQGRERSRSPPCSQGRAAPTTDYDSYYQHQRRERRRVRSVTPSNRRRSPPTDFYYQPHKRERSDQKKATKDRAVTLATFRKRGTGGGSPLKELSETDQRICHIMGGWRRVVGHDTVIDAIEDEEDYLNNHHHHERTDTSTLSPGATNLVLGGPSNQNYISANVPSNDVGIGIQPNNLFPQSRPVKETVVCREPRLPLSRRKALESCIKEMQKDDVVEVATGPTTWVSRPHLVPKKKSGWRMVVDMRNVNAALLRERYPILTRE</sequence>
<keyword evidence="3" id="KW-1185">Reference proteome</keyword>
<gene>
    <name evidence="2" type="ORF">KUF71_020744</name>
</gene>
<reference evidence="2" key="1">
    <citation type="submission" date="2021-07" db="EMBL/GenBank/DDBJ databases">
        <authorList>
            <person name="Catto M.A."/>
            <person name="Jacobson A."/>
            <person name="Kennedy G."/>
            <person name="Labadie P."/>
            <person name="Hunt B.G."/>
            <person name="Srinivasan R."/>
        </authorList>
    </citation>
    <scope>NUCLEOTIDE SEQUENCE</scope>
    <source>
        <strain evidence="2">PL_HMW_Pooled</strain>
        <tissue evidence="2">Head</tissue>
    </source>
</reference>
<dbReference type="AlphaFoldDB" id="A0AAE1GZZ6"/>
<name>A0AAE1GZZ6_9NEOP</name>
<proteinExistence type="predicted"/>
<feature type="compositionally biased region" description="Basic and acidic residues" evidence="1">
    <location>
        <begin position="111"/>
        <end position="121"/>
    </location>
</feature>
<reference evidence="2" key="2">
    <citation type="journal article" date="2023" name="BMC Genomics">
        <title>Pest status, molecular evolution, and epigenetic factors derived from the genome assembly of Frankliniella fusca, a thysanopteran phytovirus vector.</title>
        <authorList>
            <person name="Catto M.A."/>
            <person name="Labadie P.E."/>
            <person name="Jacobson A.L."/>
            <person name="Kennedy G.G."/>
            <person name="Srinivasan R."/>
            <person name="Hunt B.G."/>
        </authorList>
    </citation>
    <scope>NUCLEOTIDE SEQUENCE</scope>
    <source>
        <strain evidence="2">PL_HMW_Pooled</strain>
    </source>
</reference>
<accession>A0AAE1GZZ6</accession>